<keyword evidence="4" id="KW-1185">Reference proteome</keyword>
<evidence type="ECO:0000313" key="4">
    <source>
        <dbReference type="Proteomes" id="UP001501645"/>
    </source>
</evidence>
<name>A0ABP9ABT5_9MICO</name>
<feature type="domain" description="Glycosyl transferase family 1" evidence="2">
    <location>
        <begin position="150"/>
        <end position="291"/>
    </location>
</feature>
<reference evidence="4" key="1">
    <citation type="journal article" date="2019" name="Int. J. Syst. Evol. Microbiol.">
        <title>The Global Catalogue of Microorganisms (GCM) 10K type strain sequencing project: providing services to taxonomists for standard genome sequencing and annotation.</title>
        <authorList>
            <consortium name="The Broad Institute Genomics Platform"/>
            <consortium name="The Broad Institute Genome Sequencing Center for Infectious Disease"/>
            <person name="Wu L."/>
            <person name="Ma J."/>
        </authorList>
    </citation>
    <scope>NUCLEOTIDE SEQUENCE [LARGE SCALE GENOMIC DNA]</scope>
    <source>
        <strain evidence="4">JCM 18537</strain>
    </source>
</reference>
<dbReference type="Pfam" id="PF00534">
    <property type="entry name" value="Glycos_transf_1"/>
    <property type="match status" value="1"/>
</dbReference>
<evidence type="ECO:0000313" key="3">
    <source>
        <dbReference type="EMBL" id="GAA4777079.1"/>
    </source>
</evidence>
<proteinExistence type="predicted"/>
<dbReference type="Gene3D" id="3.40.50.2000">
    <property type="entry name" value="Glycogen Phosphorylase B"/>
    <property type="match status" value="1"/>
</dbReference>
<dbReference type="RefSeq" id="WP_345439154.1">
    <property type="nucleotide sequence ID" value="NZ_BAABKO010000004.1"/>
</dbReference>
<evidence type="ECO:0000259" key="2">
    <source>
        <dbReference type="Pfam" id="PF00534"/>
    </source>
</evidence>
<accession>A0ABP9ABT5</accession>
<dbReference type="PANTHER" id="PTHR46401">
    <property type="entry name" value="GLYCOSYLTRANSFERASE WBBK-RELATED"/>
    <property type="match status" value="1"/>
</dbReference>
<sequence length="323" mass="35246">MTRIAIDTRWDGIAGIQRYSREVLPRLRTPWVSLGFDGDHLAPLDTLRGVPDVDLVYSPGYNAFIRAKRQLLTLHDLIQLESAWPARAKFLAYYRFVVRPVVRRTGIVLTVSETSKRAVEEWLGDDSVRVVNAGIGCSEAFRADIAPAEAPDPYVIYVGNLRFHKNLVTVLDALARVPDARLRALLPGGEHDDARRLFAERGIAERVDLLPRLDDEALAREYRGAAATVMPSTLEGFGLPALESVMTGTPVLYWRGCAAVAETADGRGTALDDARDVEAWAAAIRSSLASPARVAPPTTGYDWDATARIIDATLAETAAAGGR</sequence>
<dbReference type="SUPFAM" id="SSF53756">
    <property type="entry name" value="UDP-Glycosyltransferase/glycogen phosphorylase"/>
    <property type="match status" value="1"/>
</dbReference>
<gene>
    <name evidence="3" type="ORF">GCM10023351_22280</name>
</gene>
<organism evidence="3 4">
    <name type="scientific">Microbacterium gilvum</name>
    <dbReference type="NCBI Taxonomy" id="1336204"/>
    <lineage>
        <taxon>Bacteria</taxon>
        <taxon>Bacillati</taxon>
        <taxon>Actinomycetota</taxon>
        <taxon>Actinomycetes</taxon>
        <taxon>Micrococcales</taxon>
        <taxon>Microbacteriaceae</taxon>
        <taxon>Microbacterium</taxon>
    </lineage>
</organism>
<dbReference type="Proteomes" id="UP001501645">
    <property type="component" value="Unassembled WGS sequence"/>
</dbReference>
<keyword evidence="1" id="KW-0808">Transferase</keyword>
<dbReference type="EMBL" id="BAABKO010000004">
    <property type="protein sequence ID" value="GAA4777079.1"/>
    <property type="molecule type" value="Genomic_DNA"/>
</dbReference>
<dbReference type="PANTHER" id="PTHR46401:SF2">
    <property type="entry name" value="GLYCOSYLTRANSFERASE WBBK-RELATED"/>
    <property type="match status" value="1"/>
</dbReference>
<evidence type="ECO:0000256" key="1">
    <source>
        <dbReference type="ARBA" id="ARBA00022679"/>
    </source>
</evidence>
<dbReference type="InterPro" id="IPR001296">
    <property type="entry name" value="Glyco_trans_1"/>
</dbReference>
<protein>
    <submittedName>
        <fullName evidence="3">Glycosyltransferase family 1 protein</fullName>
    </submittedName>
</protein>
<comment type="caution">
    <text evidence="3">The sequence shown here is derived from an EMBL/GenBank/DDBJ whole genome shotgun (WGS) entry which is preliminary data.</text>
</comment>